<dbReference type="Gene3D" id="2.60.120.260">
    <property type="entry name" value="Galactose-binding domain-like"/>
    <property type="match status" value="1"/>
</dbReference>
<dbReference type="Gene3D" id="3.20.20.80">
    <property type="entry name" value="Glycosidases"/>
    <property type="match status" value="1"/>
</dbReference>
<organism evidence="3 4">
    <name type="scientific">Mesoplasma corruscae</name>
    <dbReference type="NCBI Taxonomy" id="216874"/>
    <lineage>
        <taxon>Bacteria</taxon>
        <taxon>Bacillati</taxon>
        <taxon>Mycoplasmatota</taxon>
        <taxon>Mollicutes</taxon>
        <taxon>Entomoplasmatales</taxon>
        <taxon>Entomoplasmataceae</taxon>
        <taxon>Mesoplasma</taxon>
    </lineage>
</organism>
<sequence>MKKILKLTFCSVMISSLTFSFVTSCSLSRGFYIDYDKLEKFDFSKNEEIINYDDFAYKMPLFKINEDKAKIISKPKEIINYFEEDFYTGHKTKNEIALQATTGIPLNSKFLPNGNVLTEMGSKNKKDLFNYTNKLSDWNTIFDKDFAYNKSNQKLIKSTKTIAKEIAKQSSDVKSTIMFVSEKSTESTYSILQQNKMFSKNFNNWAYVDYFVNWAGSSSEGFVVPPPTDLVEYGHTNGVKVLGNVFLDGSHGLTKSDLNDFLKRDVNGNFVNVNTIINLTLSLGFDGWFWNNEPNGYVGNGFIVRQEVIQEFIRQLNTKITKSNLDIELISYENMGTLEINETTSKANRSESEFLQKNGSGFISDFFQWPNSSEQYIKKNKLSNDEKFKIFNMYNMGIDYEPGKLLYDEKNLGKADLLNLAYKHYDKNGNQYSRSHNDLDKELKDYFNNDFTYKDENPLNSISIFSAENAYKFGDTTMRYKKPILSKKDFIDVSTLATVKSEYFDEAIYSGYNKNISDNDKGSLSRNYDELSNNKELSFGVGNIVQQNTIINDKNSQIFTNFSTGHGNQFVTISENKRETLNDFLWSDRRMGDLQPTYKWNISESNDGLSNKKIASSNITGYYDYYEPYLKGNSIALGSGFDDNDGKILDAVWDENKTYDWKIFGTNLKKKFETQFTFKYKLSSLSNIDLLAEVKPLVWDSNGDKIQVSYKVNKNNDWVELKFKIIPTDKGIASVGLGIKPKVKKFKLNVGEFSYKNMSNAYEETEININTKNSFIDVQVSDNKKETKNLRLHLPNEKINSNEILQIFFKDYLEKDVLKSIGFSKTNHLFLRNIPITTNEIYVKKIDILNNKEKWSKILISE</sequence>
<evidence type="ECO:0000256" key="1">
    <source>
        <dbReference type="SAM" id="SignalP"/>
    </source>
</evidence>
<protein>
    <submittedName>
        <fullName evidence="3">Endo-beta-N-acetylglucosaminidase</fullName>
    </submittedName>
</protein>
<evidence type="ECO:0000313" key="4">
    <source>
        <dbReference type="Proteomes" id="UP000239785"/>
    </source>
</evidence>
<feature type="chain" id="PRO_5015584514" evidence="1">
    <location>
        <begin position="21"/>
        <end position="862"/>
    </location>
</feature>
<keyword evidence="1" id="KW-0732">Signal</keyword>
<dbReference type="PROSITE" id="PS51257">
    <property type="entry name" value="PROKAR_LIPOPROTEIN"/>
    <property type="match status" value="1"/>
</dbReference>
<feature type="signal peptide" evidence="1">
    <location>
        <begin position="1"/>
        <end position="20"/>
    </location>
</feature>
<dbReference type="GO" id="GO:0033925">
    <property type="term" value="F:mannosyl-glycoprotein endo-beta-N-acetylglucosaminidase activity"/>
    <property type="evidence" value="ECO:0007669"/>
    <property type="project" value="InterPro"/>
</dbReference>
<feature type="domain" description="Cytosolic endo-beta-N-acetylglucosaminidase TIM barrel" evidence="2">
    <location>
        <begin position="193"/>
        <end position="570"/>
    </location>
</feature>
<dbReference type="RefSeq" id="WP_104208088.1">
    <property type="nucleotide sequence ID" value="NZ_PHNF01000002.1"/>
</dbReference>
<dbReference type="Pfam" id="PF03644">
    <property type="entry name" value="Glyco_hydro_85"/>
    <property type="match status" value="1"/>
</dbReference>
<proteinExistence type="predicted"/>
<dbReference type="Proteomes" id="UP000239785">
    <property type="component" value="Unassembled WGS sequence"/>
</dbReference>
<dbReference type="PANTHER" id="PTHR13246">
    <property type="entry name" value="ENDO BETA N-ACETYLGLUCOSAMINIDASE"/>
    <property type="match status" value="1"/>
</dbReference>
<comment type="caution">
    <text evidence="3">The sequence shown here is derived from an EMBL/GenBank/DDBJ whole genome shotgun (WGS) entry which is preliminary data.</text>
</comment>
<dbReference type="EMBL" id="PHNF01000002">
    <property type="protein sequence ID" value="PPE06246.1"/>
    <property type="molecule type" value="Genomic_DNA"/>
</dbReference>
<accession>A0A2S5RFY2</accession>
<dbReference type="AlphaFoldDB" id="A0A2S5RFY2"/>
<keyword evidence="4" id="KW-1185">Reference proteome</keyword>
<reference evidence="3 4" key="1">
    <citation type="submission" date="2017-11" db="EMBL/GenBank/DDBJ databases">
        <title>Genome sequence of Mesoplasma corruscae ELCA-2 (ATCC 49579).</title>
        <authorList>
            <person name="Lo W.-S."/>
            <person name="Kuo C.-H."/>
        </authorList>
    </citation>
    <scope>NUCLEOTIDE SEQUENCE [LARGE SCALE GENOMIC DNA]</scope>
    <source>
        <strain evidence="3 4">ELCA-2</strain>
    </source>
</reference>
<name>A0A2S5RFY2_9MOLU</name>
<dbReference type="OrthoDB" id="1089471at2"/>
<gene>
    <name evidence="3" type="ORF">MCORR_v1c05500</name>
</gene>
<dbReference type="InterPro" id="IPR032979">
    <property type="entry name" value="ENGase"/>
</dbReference>
<evidence type="ECO:0000313" key="3">
    <source>
        <dbReference type="EMBL" id="PPE06246.1"/>
    </source>
</evidence>
<dbReference type="GO" id="GO:0005829">
    <property type="term" value="C:cytosol"/>
    <property type="evidence" value="ECO:0007669"/>
    <property type="project" value="UniProtKB-SubCell"/>
</dbReference>
<dbReference type="PANTHER" id="PTHR13246:SF1">
    <property type="entry name" value="CYTOSOLIC ENDO-BETA-N-ACETYLGLUCOSAMINIDASE"/>
    <property type="match status" value="1"/>
</dbReference>
<evidence type="ECO:0000259" key="2">
    <source>
        <dbReference type="Pfam" id="PF03644"/>
    </source>
</evidence>
<dbReference type="InterPro" id="IPR005201">
    <property type="entry name" value="TIM_ENGase"/>
</dbReference>